<gene>
    <name evidence="2" type="ORF">GCM10023235_72720</name>
</gene>
<evidence type="ECO:0000313" key="2">
    <source>
        <dbReference type="EMBL" id="GAA4881740.1"/>
    </source>
</evidence>
<dbReference type="InterPro" id="IPR029058">
    <property type="entry name" value="AB_hydrolase_fold"/>
</dbReference>
<dbReference type="Proteomes" id="UP001501752">
    <property type="component" value="Unassembled WGS sequence"/>
</dbReference>
<dbReference type="InterPro" id="IPR013595">
    <property type="entry name" value="Pept_S33_TAP-like_C"/>
</dbReference>
<organism evidence="2 3">
    <name type="scientific">Kitasatospora terrestris</name>
    <dbReference type="NCBI Taxonomy" id="258051"/>
    <lineage>
        <taxon>Bacteria</taxon>
        <taxon>Bacillati</taxon>
        <taxon>Actinomycetota</taxon>
        <taxon>Actinomycetes</taxon>
        <taxon>Kitasatosporales</taxon>
        <taxon>Streptomycetaceae</taxon>
        <taxon>Kitasatospora</taxon>
    </lineage>
</organism>
<comment type="caution">
    <text evidence="2">The sequence shown here is derived from an EMBL/GenBank/DDBJ whole genome shotgun (WGS) entry which is preliminary data.</text>
</comment>
<keyword evidence="2" id="KW-0378">Hydrolase</keyword>
<dbReference type="GO" id="GO:0016787">
    <property type="term" value="F:hydrolase activity"/>
    <property type="evidence" value="ECO:0007669"/>
    <property type="project" value="UniProtKB-KW"/>
</dbReference>
<evidence type="ECO:0000313" key="3">
    <source>
        <dbReference type="Proteomes" id="UP001501752"/>
    </source>
</evidence>
<name>A0ABP9ENB5_9ACTN</name>
<feature type="domain" description="Peptidase S33 tripeptidyl aminopeptidase-like C-terminal" evidence="1">
    <location>
        <begin position="440"/>
        <end position="525"/>
    </location>
</feature>
<dbReference type="SUPFAM" id="SSF53474">
    <property type="entry name" value="alpha/beta-Hydrolases"/>
    <property type="match status" value="1"/>
</dbReference>
<evidence type="ECO:0000259" key="1">
    <source>
        <dbReference type="Pfam" id="PF08386"/>
    </source>
</evidence>
<dbReference type="Gene3D" id="3.40.50.1820">
    <property type="entry name" value="alpha/beta hydrolase"/>
    <property type="match status" value="1"/>
</dbReference>
<reference evidence="3" key="1">
    <citation type="journal article" date="2019" name="Int. J. Syst. Evol. Microbiol.">
        <title>The Global Catalogue of Microorganisms (GCM) 10K type strain sequencing project: providing services to taxonomists for standard genome sequencing and annotation.</title>
        <authorList>
            <consortium name="The Broad Institute Genomics Platform"/>
            <consortium name="The Broad Institute Genome Sequencing Center for Infectious Disease"/>
            <person name="Wu L."/>
            <person name="Ma J."/>
        </authorList>
    </citation>
    <scope>NUCLEOTIDE SEQUENCE [LARGE SCALE GENOMIC DNA]</scope>
    <source>
        <strain evidence="3">JCM 13006</strain>
    </source>
</reference>
<dbReference type="Pfam" id="PF08386">
    <property type="entry name" value="Abhydrolase_4"/>
    <property type="match status" value="1"/>
</dbReference>
<proteinExistence type="predicted"/>
<protein>
    <submittedName>
        <fullName evidence="2">Alpha/beta hydrolase</fullName>
    </submittedName>
</protein>
<sequence length="546" mass="57145">MVEQGRQQSCPPRVRAAGRSVRRWAQHRYARRRPRGAPAGAAVLAGALVLLGAAGPAPAAAPAGHGGGSGHPARFVPGPCPPTPEPVPGRCGFLEVPESREHPGGRTIRLAVAIVPAASSEPDPDPVVFMEGGPGGDAFGSIPFLIGSGVNRDRELIVMAQRGTLHSEPNLACPEVDRFNAAAVGLRYGTPSTGRLLVRATQECRDRLTADGVDLGAYNTFENAADFADLREALGVGRWHVYGYSYGTDLALTHLRRHPGGIRSVAIDSVAPPQVITLPWTWDSAREGLDAVFAACEAQPACAERYPGLERTLTEQVGRLEADPLTLTVQPPAGGDPVRVVLDGGALVDLLVAKAVPFADLPAAIDELAHGNPERFARARAAGATPVVGEFAQGLKESVACGEWVPGHAADEVLAAGRRAFPGWPDSVLAQAPQLPFQYDVCDVWDVPDRTAAQRVPTVSDLPALVLSGTFDAKTGASWGAYAARTLSRSTVVRIPGIGHWVVPQSCCAADVLVSFLADPAAPDTRCAAGLEPAPFTITPEPEAVP</sequence>
<dbReference type="EMBL" id="BAABIS010000001">
    <property type="protein sequence ID" value="GAA4881740.1"/>
    <property type="molecule type" value="Genomic_DNA"/>
</dbReference>
<keyword evidence="3" id="KW-1185">Reference proteome</keyword>
<accession>A0ABP9ENB5</accession>